<sequence>MLYSEHVVLVDEQDNILGIEDKLKAHNSNTPLHRGFSVFLFNSKKEFLIQKRSLLKKTWGGFWSNSFCGHPQINETYEQAVYRHAKFELGLVNLQEVYFIANYRYKFAINNIVENEICPIYLALSDDIIKINEQEVAEVKLFKWQGFKLYIEEYSENFSPWCKEELKILENNEIFKKFMDSSL</sequence>
<evidence type="ECO:0000256" key="7">
    <source>
        <dbReference type="PIRSR" id="PIRSR018427-1"/>
    </source>
</evidence>
<evidence type="ECO:0000259" key="8">
    <source>
        <dbReference type="PROSITE" id="PS51462"/>
    </source>
</evidence>
<gene>
    <name evidence="9" type="primary">idi</name>
    <name evidence="9" type="ORF">DMENIID0002_08970</name>
</gene>
<dbReference type="PROSITE" id="PS51462">
    <property type="entry name" value="NUDIX"/>
    <property type="match status" value="1"/>
</dbReference>
<evidence type="ECO:0000313" key="9">
    <source>
        <dbReference type="EMBL" id="BFD46251.1"/>
    </source>
</evidence>
<evidence type="ECO:0000256" key="3">
    <source>
        <dbReference type="ARBA" id="ARBA00012057"/>
    </source>
</evidence>
<evidence type="ECO:0000256" key="1">
    <source>
        <dbReference type="ARBA" id="ARBA00004826"/>
    </source>
</evidence>
<comment type="pathway">
    <text evidence="1">Isoprenoid biosynthesis; dimethylallyl diphosphate biosynthesis; dimethylallyl diphosphate from isopentenyl diphosphate: step 1/1.</text>
</comment>
<dbReference type="PANTHER" id="PTHR10885:SF0">
    <property type="entry name" value="ISOPENTENYL-DIPHOSPHATE DELTA-ISOMERASE"/>
    <property type="match status" value="1"/>
</dbReference>
<comment type="similarity">
    <text evidence="2">Belongs to the IPP isomerase type 1 family.</text>
</comment>
<dbReference type="GO" id="GO:0004452">
    <property type="term" value="F:isopentenyl-diphosphate delta-isomerase activity"/>
    <property type="evidence" value="ECO:0007669"/>
    <property type="project" value="UniProtKB-UniRule"/>
</dbReference>
<keyword evidence="4" id="KW-0414">Isoprene biosynthesis</keyword>
<evidence type="ECO:0000256" key="5">
    <source>
        <dbReference type="ARBA" id="ARBA00023235"/>
    </source>
</evidence>
<dbReference type="NCBIfam" id="NF002995">
    <property type="entry name" value="PRK03759.1"/>
    <property type="match status" value="1"/>
</dbReference>
<dbReference type="CDD" id="cd02885">
    <property type="entry name" value="NUDIX_IPP_Isomerase"/>
    <property type="match status" value="1"/>
</dbReference>
<evidence type="ECO:0000256" key="6">
    <source>
        <dbReference type="NCBIfam" id="TIGR02150"/>
    </source>
</evidence>
<accession>A0AAT9G951</accession>
<dbReference type="InterPro" id="IPR015797">
    <property type="entry name" value="NUDIX_hydrolase-like_dom_sf"/>
</dbReference>
<evidence type="ECO:0000256" key="4">
    <source>
        <dbReference type="ARBA" id="ARBA00023229"/>
    </source>
</evidence>
<protein>
    <recommendedName>
        <fullName evidence="3 6">Isopentenyl-diphosphate delta-isomerase</fullName>
        <ecNumber evidence="3 6">5.3.3.2</ecNumber>
    </recommendedName>
</protein>
<organism evidence="9">
    <name type="scientific">Candidatus Tisiphia endosymbiont of Sergentomyia squamirostris</name>
    <dbReference type="NCBI Taxonomy" id="3113639"/>
    <lineage>
        <taxon>Bacteria</taxon>
        <taxon>Pseudomonadati</taxon>
        <taxon>Pseudomonadota</taxon>
        <taxon>Alphaproteobacteria</taxon>
        <taxon>Rickettsiales</taxon>
        <taxon>Rickettsiaceae</taxon>
        <taxon>Rickettsieae</taxon>
        <taxon>Candidatus Tisiphia</taxon>
    </lineage>
</organism>
<dbReference type="PIRSF" id="PIRSF018427">
    <property type="entry name" value="Isopntndiph_ism"/>
    <property type="match status" value="1"/>
</dbReference>
<dbReference type="NCBIfam" id="TIGR02150">
    <property type="entry name" value="IPP_isom_1"/>
    <property type="match status" value="1"/>
</dbReference>
<feature type="domain" description="Nudix hydrolase" evidence="8">
    <location>
        <begin position="31"/>
        <end position="164"/>
    </location>
</feature>
<dbReference type="SUPFAM" id="SSF55811">
    <property type="entry name" value="Nudix"/>
    <property type="match status" value="1"/>
</dbReference>
<dbReference type="Gene3D" id="3.90.79.10">
    <property type="entry name" value="Nucleoside Triphosphate Pyrophosphohydrolase"/>
    <property type="match status" value="1"/>
</dbReference>
<dbReference type="AlphaFoldDB" id="A0AAT9G951"/>
<dbReference type="EMBL" id="AP029170">
    <property type="protein sequence ID" value="BFD46251.1"/>
    <property type="molecule type" value="Genomic_DNA"/>
</dbReference>
<dbReference type="Pfam" id="PF00293">
    <property type="entry name" value="NUDIX"/>
    <property type="match status" value="1"/>
</dbReference>
<reference evidence="9" key="1">
    <citation type="submission" date="2024-01" db="EMBL/GenBank/DDBJ databases">
        <title>Sequencing the genomes of a sandfly, Sergentomyia squamirostris, and its two endosymbionts.</title>
        <authorList>
            <person name="Itokawa K."/>
            <person name="Sanjoba C."/>
        </authorList>
    </citation>
    <scope>NUCLEOTIDE SEQUENCE</scope>
    <source>
        <strain evidence="9">RiSSQ</strain>
    </source>
</reference>
<dbReference type="InterPro" id="IPR011876">
    <property type="entry name" value="IsopentenylPP_isomerase_typ1"/>
</dbReference>
<dbReference type="EC" id="5.3.3.2" evidence="3 6"/>
<feature type="active site" evidence="7">
    <location>
        <position position="116"/>
    </location>
</feature>
<name>A0AAT9G951_9RICK</name>
<dbReference type="InterPro" id="IPR000086">
    <property type="entry name" value="NUDIX_hydrolase_dom"/>
</dbReference>
<dbReference type="GO" id="GO:0008299">
    <property type="term" value="P:isoprenoid biosynthetic process"/>
    <property type="evidence" value="ECO:0007669"/>
    <property type="project" value="UniProtKB-UniRule"/>
</dbReference>
<feature type="active site" evidence="7">
    <location>
        <position position="68"/>
    </location>
</feature>
<evidence type="ECO:0000256" key="2">
    <source>
        <dbReference type="ARBA" id="ARBA00007579"/>
    </source>
</evidence>
<keyword evidence="5" id="KW-0413">Isomerase</keyword>
<proteinExistence type="inferred from homology"/>
<dbReference type="PANTHER" id="PTHR10885">
    <property type="entry name" value="ISOPENTENYL-DIPHOSPHATE DELTA-ISOMERASE"/>
    <property type="match status" value="1"/>
</dbReference>